<name>A0ABD3PBY0_9STRA</name>
<evidence type="ECO:0000256" key="1">
    <source>
        <dbReference type="SAM" id="MobiDB-lite"/>
    </source>
</evidence>
<reference evidence="2 3" key="1">
    <citation type="journal article" date="2020" name="G3 (Bethesda)">
        <title>Improved Reference Genome for Cyclotella cryptica CCMP332, a Model for Cell Wall Morphogenesis, Salinity Adaptation, and Lipid Production in Diatoms (Bacillariophyta).</title>
        <authorList>
            <person name="Roberts W.R."/>
            <person name="Downey K.M."/>
            <person name="Ruck E.C."/>
            <person name="Traller J.C."/>
            <person name="Alverson A.J."/>
        </authorList>
    </citation>
    <scope>NUCLEOTIDE SEQUENCE [LARGE SCALE GENOMIC DNA]</scope>
    <source>
        <strain evidence="2 3">CCMP332</strain>
    </source>
</reference>
<accession>A0ABD3PBY0</accession>
<feature type="compositionally biased region" description="Basic residues" evidence="1">
    <location>
        <begin position="30"/>
        <end position="44"/>
    </location>
</feature>
<dbReference type="Proteomes" id="UP001516023">
    <property type="component" value="Unassembled WGS sequence"/>
</dbReference>
<dbReference type="EMBL" id="JABMIG020000213">
    <property type="protein sequence ID" value="KAL3785619.1"/>
    <property type="molecule type" value="Genomic_DNA"/>
</dbReference>
<sequence>MVKSNRRLNRTAAAAMATASILLASPSAARRSRPPTNRHPRRARSASPKAATSSAPPSASVSASNPTVFSCGATLAHAISQVSLAAPHESHFAATLCPTGLDSECPHNEYCYAGIPSNVETKRRMLQEEATILKKMVRDREDGFNRVDDQGVESRFVCGTSWEEAVEFVCESGSSSASSLAVSRGPIYCPSGLSSQCPTNMDCYASVNCPTSGALSAHNKNHLEHHSTEEEILLSDYDLAQNLSSFVTDPVLLVLNTTSPQGAQYPTRWESILSFGPC</sequence>
<evidence type="ECO:0000313" key="2">
    <source>
        <dbReference type="EMBL" id="KAL3785619.1"/>
    </source>
</evidence>
<evidence type="ECO:0000313" key="3">
    <source>
        <dbReference type="Proteomes" id="UP001516023"/>
    </source>
</evidence>
<keyword evidence="3" id="KW-1185">Reference proteome</keyword>
<feature type="region of interest" description="Disordered" evidence="1">
    <location>
        <begin position="24"/>
        <end position="63"/>
    </location>
</feature>
<feature type="compositionally biased region" description="Low complexity" evidence="1">
    <location>
        <begin position="45"/>
        <end position="63"/>
    </location>
</feature>
<comment type="caution">
    <text evidence="2">The sequence shown here is derived from an EMBL/GenBank/DDBJ whole genome shotgun (WGS) entry which is preliminary data.</text>
</comment>
<organism evidence="2 3">
    <name type="scientific">Cyclotella cryptica</name>
    <dbReference type="NCBI Taxonomy" id="29204"/>
    <lineage>
        <taxon>Eukaryota</taxon>
        <taxon>Sar</taxon>
        <taxon>Stramenopiles</taxon>
        <taxon>Ochrophyta</taxon>
        <taxon>Bacillariophyta</taxon>
        <taxon>Coscinodiscophyceae</taxon>
        <taxon>Thalassiosirophycidae</taxon>
        <taxon>Stephanodiscales</taxon>
        <taxon>Stephanodiscaceae</taxon>
        <taxon>Cyclotella</taxon>
    </lineage>
</organism>
<proteinExistence type="predicted"/>
<protein>
    <submittedName>
        <fullName evidence="2">Uncharacterized protein</fullName>
    </submittedName>
</protein>
<gene>
    <name evidence="2" type="ORF">HJC23_004767</name>
</gene>
<dbReference type="AlphaFoldDB" id="A0ABD3PBY0"/>